<evidence type="ECO:0000256" key="3">
    <source>
        <dbReference type="ARBA" id="ARBA00022827"/>
    </source>
</evidence>
<evidence type="ECO:0000313" key="7">
    <source>
        <dbReference type="Proteomes" id="UP000509418"/>
    </source>
</evidence>
<name>A0A7H8T2A1_STRCX</name>
<evidence type="ECO:0000256" key="4">
    <source>
        <dbReference type="ARBA" id="ARBA00023002"/>
    </source>
</evidence>
<gene>
    <name evidence="6" type="ORF">HUT05_07075</name>
</gene>
<dbReference type="Gene3D" id="3.50.50.60">
    <property type="entry name" value="FAD/NAD(P)-binding domain"/>
    <property type="match status" value="1"/>
</dbReference>
<dbReference type="InterPro" id="IPR045170">
    <property type="entry name" value="MTOX"/>
</dbReference>
<dbReference type="EMBL" id="CP056041">
    <property type="protein sequence ID" value="QKZ17148.1"/>
    <property type="molecule type" value="Genomic_DNA"/>
</dbReference>
<reference evidence="6 7" key="1">
    <citation type="submission" date="2020-06" db="EMBL/GenBank/DDBJ databases">
        <title>Genome mining for natural products.</title>
        <authorList>
            <person name="Zhang B."/>
            <person name="Shi J."/>
            <person name="Ge H."/>
        </authorList>
    </citation>
    <scope>NUCLEOTIDE SEQUENCE [LARGE SCALE GENOMIC DNA]</scope>
    <source>
        <strain evidence="6 7">NA02069</strain>
    </source>
</reference>
<accession>A0A7H8T2A1</accession>
<dbReference type="GO" id="GO:0008115">
    <property type="term" value="F:sarcosine oxidase activity"/>
    <property type="evidence" value="ECO:0007669"/>
    <property type="project" value="TreeGrafter"/>
</dbReference>
<sequence>MTPGTDVAVVGAGLTGAATAWALSRAGHSVTLFDTYGFGHDKGSSHGSSRIFRRVYPDALYVGMTGRAQEGWRELESESNTTLLQTRGGIDHGRSRDPQALAAVAAKHGLTHELLSASEARERWPGMVFDGPVLFQPDAGVVNADLSIGAFLGVARRNGAHLVPHTPVDAIEVFHDHVVVHAAQAVRARRVVLAAGGWLPELVAACDLPIRLPRLRVTQMQVFHFRQRDPGAVFPVLVHKDRHQVFGLPSGVDGGPEPAMKVAQHDGGTLTTASTRSGHIDSDGRNVITDYVGQWLPGLDPEPVAEGTCLYTSTDDEDFVLDRRGPVVVASPCSGHGAKFAPLLGEMIADLVLGRAVTHPRFALDRDIPKNSR</sequence>
<dbReference type="Pfam" id="PF01266">
    <property type="entry name" value="DAO"/>
    <property type="match status" value="1"/>
</dbReference>
<keyword evidence="2" id="KW-0285">Flavoprotein</keyword>
<dbReference type="GO" id="GO:0050660">
    <property type="term" value="F:flavin adenine dinucleotide binding"/>
    <property type="evidence" value="ECO:0007669"/>
    <property type="project" value="InterPro"/>
</dbReference>
<keyword evidence="7" id="KW-1185">Reference proteome</keyword>
<evidence type="ECO:0000259" key="5">
    <source>
        <dbReference type="Pfam" id="PF01266"/>
    </source>
</evidence>
<dbReference type="AlphaFoldDB" id="A0A7H8T2A1"/>
<dbReference type="SUPFAM" id="SSF54373">
    <property type="entry name" value="FAD-linked reductases, C-terminal domain"/>
    <property type="match status" value="1"/>
</dbReference>
<evidence type="ECO:0000256" key="1">
    <source>
        <dbReference type="ARBA" id="ARBA00001974"/>
    </source>
</evidence>
<dbReference type="PANTHER" id="PTHR10961:SF7">
    <property type="entry name" value="FAD DEPENDENT OXIDOREDUCTASE DOMAIN-CONTAINING PROTEIN"/>
    <property type="match status" value="1"/>
</dbReference>
<dbReference type="InterPro" id="IPR006076">
    <property type="entry name" value="FAD-dep_OxRdtase"/>
</dbReference>
<dbReference type="InterPro" id="IPR036188">
    <property type="entry name" value="FAD/NAD-bd_sf"/>
</dbReference>
<comment type="cofactor">
    <cofactor evidence="1">
        <name>FAD</name>
        <dbReference type="ChEBI" id="CHEBI:57692"/>
    </cofactor>
</comment>
<keyword evidence="3" id="KW-0274">FAD</keyword>
<keyword evidence="4" id="KW-0560">Oxidoreductase</keyword>
<evidence type="ECO:0000313" key="6">
    <source>
        <dbReference type="EMBL" id="QKZ17148.1"/>
    </source>
</evidence>
<protein>
    <submittedName>
        <fullName evidence="6">FAD-dependent oxidoreductase</fullName>
    </submittedName>
</protein>
<proteinExistence type="predicted"/>
<dbReference type="PANTHER" id="PTHR10961">
    <property type="entry name" value="PEROXISOMAL SARCOSINE OXIDASE"/>
    <property type="match status" value="1"/>
</dbReference>
<feature type="domain" description="FAD dependent oxidoreductase" evidence="5">
    <location>
        <begin position="6"/>
        <end position="351"/>
    </location>
</feature>
<dbReference type="Proteomes" id="UP000509418">
    <property type="component" value="Chromosome"/>
</dbReference>
<evidence type="ECO:0000256" key="2">
    <source>
        <dbReference type="ARBA" id="ARBA00022630"/>
    </source>
</evidence>
<organism evidence="6 7">
    <name type="scientific">Streptomyces chartreusis</name>
    <dbReference type="NCBI Taxonomy" id="1969"/>
    <lineage>
        <taxon>Bacteria</taxon>
        <taxon>Bacillati</taxon>
        <taxon>Actinomycetota</taxon>
        <taxon>Actinomycetes</taxon>
        <taxon>Kitasatosporales</taxon>
        <taxon>Streptomycetaceae</taxon>
        <taxon>Streptomyces</taxon>
    </lineage>
</organism>
<dbReference type="Gene3D" id="3.30.9.10">
    <property type="entry name" value="D-Amino Acid Oxidase, subunit A, domain 2"/>
    <property type="match status" value="1"/>
</dbReference>
<dbReference type="RefSeq" id="WP_176574544.1">
    <property type="nucleotide sequence ID" value="NZ_CP056041.1"/>
</dbReference>
<dbReference type="SUPFAM" id="SSF51905">
    <property type="entry name" value="FAD/NAD(P)-binding domain"/>
    <property type="match status" value="1"/>
</dbReference>